<feature type="chain" id="PRO_5018561819" description="SMB domain-containing protein" evidence="3">
    <location>
        <begin position="29"/>
        <end position="442"/>
    </location>
</feature>
<evidence type="ECO:0000256" key="3">
    <source>
        <dbReference type="SAM" id="SignalP"/>
    </source>
</evidence>
<organism evidence="5 6">
    <name type="scientific">Stomoxys calcitrans</name>
    <name type="common">Stable fly</name>
    <name type="synonym">Conops calcitrans</name>
    <dbReference type="NCBI Taxonomy" id="35570"/>
    <lineage>
        <taxon>Eukaryota</taxon>
        <taxon>Metazoa</taxon>
        <taxon>Ecdysozoa</taxon>
        <taxon>Arthropoda</taxon>
        <taxon>Hexapoda</taxon>
        <taxon>Insecta</taxon>
        <taxon>Pterygota</taxon>
        <taxon>Neoptera</taxon>
        <taxon>Endopterygota</taxon>
        <taxon>Diptera</taxon>
        <taxon>Brachycera</taxon>
        <taxon>Muscomorpha</taxon>
        <taxon>Muscoidea</taxon>
        <taxon>Muscidae</taxon>
        <taxon>Stomoxys</taxon>
    </lineage>
</organism>
<dbReference type="Pfam" id="PF00112">
    <property type="entry name" value="Peptidase_C1"/>
    <property type="match status" value="1"/>
</dbReference>
<accession>A0A1I8Q6H8</accession>
<comment type="similarity">
    <text evidence="1">Belongs to the peptidase C1 family.</text>
</comment>
<dbReference type="InterPro" id="IPR025660">
    <property type="entry name" value="Pept_his_AS"/>
</dbReference>
<name>A0A1I8Q6H8_STOCA</name>
<keyword evidence="6" id="KW-1185">Reference proteome</keyword>
<proteinExistence type="inferred from homology"/>
<dbReference type="OrthoDB" id="3789175at2759"/>
<dbReference type="Gene3D" id="3.90.70.10">
    <property type="entry name" value="Cysteine proteinases"/>
    <property type="match status" value="1"/>
</dbReference>
<evidence type="ECO:0000256" key="1">
    <source>
        <dbReference type="ARBA" id="ARBA00008455"/>
    </source>
</evidence>
<gene>
    <name evidence="5" type="primary">106095953</name>
</gene>
<dbReference type="VEuPathDB" id="VectorBase:SCAU014355"/>
<feature type="signal peptide" evidence="3">
    <location>
        <begin position="1"/>
        <end position="28"/>
    </location>
</feature>
<reference evidence="5" key="1">
    <citation type="submission" date="2020-05" db="UniProtKB">
        <authorList>
            <consortium name="EnsemblMetazoa"/>
        </authorList>
    </citation>
    <scope>IDENTIFICATION</scope>
    <source>
        <strain evidence="5">USDA</strain>
    </source>
</reference>
<feature type="domain" description="SMB" evidence="4">
    <location>
        <begin position="45"/>
        <end position="93"/>
    </location>
</feature>
<dbReference type="PROSITE" id="PS00640">
    <property type="entry name" value="THIOL_PROTEASE_ASN"/>
    <property type="match status" value="1"/>
</dbReference>
<dbReference type="EnsemblMetazoa" id="SCAU014355-RA">
    <property type="protein sequence ID" value="SCAU014355-PA"/>
    <property type="gene ID" value="SCAU014355"/>
</dbReference>
<protein>
    <recommendedName>
        <fullName evidence="4">SMB domain-containing protein</fullName>
    </recommendedName>
</protein>
<dbReference type="PANTHER" id="PTHR12411">
    <property type="entry name" value="CYSTEINE PROTEASE FAMILY C1-RELATED"/>
    <property type="match status" value="1"/>
</dbReference>
<dbReference type="InterPro" id="IPR038765">
    <property type="entry name" value="Papain-like_cys_pep_sf"/>
</dbReference>
<dbReference type="GO" id="GO:0008234">
    <property type="term" value="F:cysteine-type peptidase activity"/>
    <property type="evidence" value="ECO:0007669"/>
    <property type="project" value="InterPro"/>
</dbReference>
<dbReference type="STRING" id="35570.A0A1I8Q6H8"/>
<dbReference type="InterPro" id="IPR000668">
    <property type="entry name" value="Peptidase_C1A_C"/>
</dbReference>
<dbReference type="Proteomes" id="UP000095300">
    <property type="component" value="Unassembled WGS sequence"/>
</dbReference>
<keyword evidence="3" id="KW-0732">Signal</keyword>
<dbReference type="InterPro" id="IPR013128">
    <property type="entry name" value="Peptidase_C1A"/>
</dbReference>
<evidence type="ECO:0000313" key="5">
    <source>
        <dbReference type="EnsemblMetazoa" id="SCAU014355-PA"/>
    </source>
</evidence>
<evidence type="ECO:0000313" key="6">
    <source>
        <dbReference type="Proteomes" id="UP000095300"/>
    </source>
</evidence>
<dbReference type="PRINTS" id="PR00705">
    <property type="entry name" value="PAPAIN"/>
</dbReference>
<evidence type="ECO:0000259" key="4">
    <source>
        <dbReference type="PROSITE" id="PS50958"/>
    </source>
</evidence>
<dbReference type="InterPro" id="IPR025661">
    <property type="entry name" value="Pept_asp_AS"/>
</dbReference>
<dbReference type="CDD" id="cd02620">
    <property type="entry name" value="Peptidase_C1A_CathepsinB"/>
    <property type="match status" value="1"/>
</dbReference>
<evidence type="ECO:0000256" key="2">
    <source>
        <dbReference type="ARBA" id="ARBA00023157"/>
    </source>
</evidence>
<dbReference type="SMART" id="SM00645">
    <property type="entry name" value="Pept_C1"/>
    <property type="match status" value="1"/>
</dbReference>
<dbReference type="KEGG" id="scac:106095953"/>
<dbReference type="PROSITE" id="PS00639">
    <property type="entry name" value="THIOL_PROTEASE_HIS"/>
    <property type="match status" value="1"/>
</dbReference>
<keyword evidence="2" id="KW-1015">Disulfide bond</keyword>
<sequence length="442" mass="50349">MAKTGMPSPMQLTVWAACLFALVAVSQCYFDETLRRDFPGPYCAQIKRCCSDRQDSCSVPISDTLCYCDAFCDRERSADCCPDYRSFCMNEPDPIISCLHNGIHFSIYNTTRDNCNECRCTEGGHVVCDKDLCLTDEDLIHNVNSIRSLGWSARKYNEWWGHKYSEGLVKRLGTKEPTYRVKAMIGLHNKADHLPRNFNAVDKWSEYISDVPDQGWCGSSWVISTSSVASDRYAIQSQGKEVIQLSPQNILSCTRKQQGCDGGHLDAAWRYLHKQGVLDENCYPYVGDRETCKVYHKKRSLSSYGCRPAPGVDRDEFYTVGPAYSIRNETDIMAEIYNSGPVQATMRIYRDFFSYSGGVYRHSAASRSSPTGFHSVKLVGWGEEHDGLKYWIAANSWGPWWGEHGYFRILRGSNECDIEDYVLAAWPNVYNYFKTSSFTNKY</sequence>
<dbReference type="GO" id="GO:0006508">
    <property type="term" value="P:proteolysis"/>
    <property type="evidence" value="ECO:0007669"/>
    <property type="project" value="InterPro"/>
</dbReference>
<dbReference type="AlphaFoldDB" id="A0A1I8Q6H8"/>
<dbReference type="InterPro" id="IPR001212">
    <property type="entry name" value="Somatomedin_B_dom"/>
</dbReference>
<dbReference type="PROSITE" id="PS50958">
    <property type="entry name" value="SMB_2"/>
    <property type="match status" value="1"/>
</dbReference>
<dbReference type="PROSITE" id="PS51257">
    <property type="entry name" value="PROKAR_LIPOPROTEIN"/>
    <property type="match status" value="1"/>
</dbReference>
<dbReference type="SUPFAM" id="SSF54001">
    <property type="entry name" value="Cysteine proteinases"/>
    <property type="match status" value="1"/>
</dbReference>